<dbReference type="OrthoDB" id="6738456at2759"/>
<dbReference type="FunCoup" id="E4X718">
    <property type="interactions" value="191"/>
</dbReference>
<evidence type="ECO:0000256" key="1">
    <source>
        <dbReference type="ARBA" id="ARBA00004370"/>
    </source>
</evidence>
<dbReference type="GO" id="GO:0006914">
    <property type="term" value="P:autophagy"/>
    <property type="evidence" value="ECO:0007669"/>
    <property type="project" value="UniProtKB-KW"/>
</dbReference>
<keyword evidence="5" id="KW-0072">Autophagy</keyword>
<dbReference type="Gene3D" id="3.10.20.90">
    <property type="entry name" value="Phosphatidylinositol 3-kinase Catalytic Subunit, Chain A, domain 1"/>
    <property type="match status" value="1"/>
</dbReference>
<sequence length="120" mass="14127">MKFQYKEDHSFERRRQDGDKVRLRYPERVPVIVEKSPKARVADVDKKKYLVPTELTVAQFLFIIRKRIDLRPEEALFFFVNGTIPASSLSMGEVYQQCHDEDSFLYMMYSDLGSATLKNL</sequence>
<organism evidence="6">
    <name type="scientific">Oikopleura dioica</name>
    <name type="common">Tunicate</name>
    <dbReference type="NCBI Taxonomy" id="34765"/>
    <lineage>
        <taxon>Eukaryota</taxon>
        <taxon>Metazoa</taxon>
        <taxon>Chordata</taxon>
        <taxon>Tunicata</taxon>
        <taxon>Appendicularia</taxon>
        <taxon>Copelata</taxon>
        <taxon>Oikopleuridae</taxon>
        <taxon>Oikopleura</taxon>
    </lineage>
</organism>
<dbReference type="PANTHER" id="PTHR10969">
    <property type="entry name" value="MICROTUBULE-ASSOCIATED PROTEINS 1A/1B LIGHT CHAIN 3-RELATED"/>
    <property type="match status" value="1"/>
</dbReference>
<dbReference type="InParanoid" id="E4X718"/>
<evidence type="ECO:0000256" key="5">
    <source>
        <dbReference type="RuleBase" id="RU004384"/>
    </source>
</evidence>
<keyword evidence="7" id="KW-1185">Reference proteome</keyword>
<evidence type="ECO:0000256" key="4">
    <source>
        <dbReference type="ARBA" id="ARBA00023288"/>
    </source>
</evidence>
<dbReference type="Proteomes" id="UP000001307">
    <property type="component" value="Unassembled WGS sequence"/>
</dbReference>
<name>E4X718_OIKDI</name>
<keyword evidence="3" id="KW-0472">Membrane</keyword>
<evidence type="ECO:0000256" key="3">
    <source>
        <dbReference type="ARBA" id="ARBA00023136"/>
    </source>
</evidence>
<accession>E4X718</accession>
<proteinExistence type="inferred from homology"/>
<comment type="similarity">
    <text evidence="2 5">Belongs to the ATG8 family.</text>
</comment>
<gene>
    <name evidence="6" type="ORF">GSOID_T00003142001</name>
</gene>
<comment type="subcellular location">
    <subcellularLocation>
        <location evidence="1">Membrane</location>
    </subcellularLocation>
</comment>
<protein>
    <submittedName>
        <fullName evidence="6">Uncharacterized protein</fullName>
    </submittedName>
</protein>
<dbReference type="InterPro" id="IPR029071">
    <property type="entry name" value="Ubiquitin-like_domsf"/>
</dbReference>
<dbReference type="InterPro" id="IPR004241">
    <property type="entry name" value="Atg8-like"/>
</dbReference>
<evidence type="ECO:0000313" key="7">
    <source>
        <dbReference type="Proteomes" id="UP000001307"/>
    </source>
</evidence>
<evidence type="ECO:0000256" key="2">
    <source>
        <dbReference type="ARBA" id="ARBA00007293"/>
    </source>
</evidence>
<dbReference type="AlphaFoldDB" id="E4X718"/>
<keyword evidence="4" id="KW-0449">Lipoprotein</keyword>
<dbReference type="Pfam" id="PF02991">
    <property type="entry name" value="ATG8"/>
    <property type="match status" value="1"/>
</dbReference>
<dbReference type="SUPFAM" id="SSF54236">
    <property type="entry name" value="Ubiquitin-like"/>
    <property type="match status" value="1"/>
</dbReference>
<dbReference type="EMBL" id="FN653027">
    <property type="protein sequence ID" value="CBY07790.1"/>
    <property type="molecule type" value="Genomic_DNA"/>
</dbReference>
<dbReference type="CDD" id="cd16127">
    <property type="entry name" value="Ubl_ATG8_GABARAP_like"/>
    <property type="match status" value="1"/>
</dbReference>
<dbReference type="GO" id="GO:0016020">
    <property type="term" value="C:membrane"/>
    <property type="evidence" value="ECO:0007669"/>
    <property type="project" value="UniProtKB-SubCell"/>
</dbReference>
<evidence type="ECO:0000313" key="6">
    <source>
        <dbReference type="EMBL" id="CBY07790.1"/>
    </source>
</evidence>
<reference evidence="6" key="1">
    <citation type="journal article" date="2010" name="Science">
        <title>Plasticity of animal genome architecture unmasked by rapid evolution of a pelagic tunicate.</title>
        <authorList>
            <person name="Denoeud F."/>
            <person name="Henriet S."/>
            <person name="Mungpakdee S."/>
            <person name="Aury J.M."/>
            <person name="Da Silva C."/>
            <person name="Brinkmann H."/>
            <person name="Mikhaleva J."/>
            <person name="Olsen L.C."/>
            <person name="Jubin C."/>
            <person name="Canestro C."/>
            <person name="Bouquet J.M."/>
            <person name="Danks G."/>
            <person name="Poulain J."/>
            <person name="Campsteijn C."/>
            <person name="Adamski M."/>
            <person name="Cross I."/>
            <person name="Yadetie F."/>
            <person name="Muffato M."/>
            <person name="Louis A."/>
            <person name="Butcher S."/>
            <person name="Tsagkogeorga G."/>
            <person name="Konrad A."/>
            <person name="Singh S."/>
            <person name="Jensen M.F."/>
            <person name="Cong E.H."/>
            <person name="Eikeseth-Otteraa H."/>
            <person name="Noel B."/>
            <person name="Anthouard V."/>
            <person name="Porcel B.M."/>
            <person name="Kachouri-Lafond R."/>
            <person name="Nishino A."/>
            <person name="Ugolini M."/>
            <person name="Chourrout P."/>
            <person name="Nishida H."/>
            <person name="Aasland R."/>
            <person name="Huzurbazar S."/>
            <person name="Westhof E."/>
            <person name="Delsuc F."/>
            <person name="Lehrach H."/>
            <person name="Reinhardt R."/>
            <person name="Weissenbach J."/>
            <person name="Roy S.W."/>
            <person name="Artiguenave F."/>
            <person name="Postlethwait J.H."/>
            <person name="Manak J.R."/>
            <person name="Thompson E.M."/>
            <person name="Jaillon O."/>
            <person name="Du Pasquier L."/>
            <person name="Boudinot P."/>
            <person name="Liberles D.A."/>
            <person name="Volff J.N."/>
            <person name="Philippe H."/>
            <person name="Lenhard B."/>
            <person name="Roest Crollius H."/>
            <person name="Wincker P."/>
            <person name="Chourrout D."/>
        </authorList>
    </citation>
    <scope>NUCLEOTIDE SEQUENCE [LARGE SCALE GENOMIC DNA]</scope>
</reference>